<dbReference type="Gramene" id="MpVg00940.1">
    <property type="protein sequence ID" value="MpVg00940.1.cds1"/>
    <property type="gene ID" value="MpVg00940"/>
</dbReference>
<keyword evidence="2" id="KW-1185">Reference proteome</keyword>
<sequence length="79" mass="9328">MASMCFEFYMGERLRKYRCLYQELKLCEIQSRPTISCIPLIRAELRSLENLILLLSLQFQTSNSMVSKLVLSFLTRIFV</sequence>
<evidence type="ECO:0000313" key="2">
    <source>
        <dbReference type="Proteomes" id="UP000244005"/>
    </source>
</evidence>
<gene>
    <name evidence="1" type="ORF">MARPO_YA0028</name>
</gene>
<dbReference type="Proteomes" id="UP000244005">
    <property type="component" value="Chromosome Y"/>
</dbReference>
<proteinExistence type="predicted"/>
<organism evidence="1 2">
    <name type="scientific">Marchantia polymorpha</name>
    <name type="common">Common liverwort</name>
    <name type="synonym">Marchantia aquatica</name>
    <dbReference type="NCBI Taxonomy" id="3197"/>
    <lineage>
        <taxon>Eukaryota</taxon>
        <taxon>Viridiplantae</taxon>
        <taxon>Streptophyta</taxon>
        <taxon>Embryophyta</taxon>
        <taxon>Marchantiophyta</taxon>
        <taxon>Marchantiopsida</taxon>
        <taxon>Marchantiidae</taxon>
        <taxon>Marchantiales</taxon>
        <taxon>Marchantiaceae</taxon>
        <taxon>Marchantia</taxon>
    </lineage>
</organism>
<dbReference type="EMBL" id="KZ772944">
    <property type="protein sequence ID" value="PTQ26161.1"/>
    <property type="molecule type" value="Genomic_DNA"/>
</dbReference>
<evidence type="ECO:0000313" key="1">
    <source>
        <dbReference type="EMBL" id="PTQ26161.1"/>
    </source>
</evidence>
<protein>
    <submittedName>
        <fullName evidence="1">Uncharacterized protein</fullName>
    </submittedName>
</protein>
<accession>A0A2R6VX29</accession>
<dbReference type="AlphaFoldDB" id="A0A2R6VX29"/>
<reference evidence="2" key="1">
    <citation type="journal article" date="2017" name="Cell">
        <title>Insights into land plant evolution garnered from the Marchantia polymorpha genome.</title>
        <authorList>
            <person name="Bowman J.L."/>
            <person name="Kohchi T."/>
            <person name="Yamato K.T."/>
            <person name="Jenkins J."/>
            <person name="Shu S."/>
            <person name="Ishizaki K."/>
            <person name="Yamaoka S."/>
            <person name="Nishihama R."/>
            <person name="Nakamura Y."/>
            <person name="Berger F."/>
            <person name="Adam C."/>
            <person name="Aki S.S."/>
            <person name="Althoff F."/>
            <person name="Araki T."/>
            <person name="Arteaga-Vazquez M.A."/>
            <person name="Balasubrmanian S."/>
            <person name="Barry K."/>
            <person name="Bauer D."/>
            <person name="Boehm C.R."/>
            <person name="Briginshaw L."/>
            <person name="Caballero-Perez J."/>
            <person name="Catarino B."/>
            <person name="Chen F."/>
            <person name="Chiyoda S."/>
            <person name="Chovatia M."/>
            <person name="Davies K.M."/>
            <person name="Delmans M."/>
            <person name="Demura T."/>
            <person name="Dierschke T."/>
            <person name="Dolan L."/>
            <person name="Dorantes-Acosta A.E."/>
            <person name="Eklund D.M."/>
            <person name="Florent S.N."/>
            <person name="Flores-Sandoval E."/>
            <person name="Fujiyama A."/>
            <person name="Fukuzawa H."/>
            <person name="Galik B."/>
            <person name="Grimanelli D."/>
            <person name="Grimwood J."/>
            <person name="Grossniklaus U."/>
            <person name="Hamada T."/>
            <person name="Haseloff J."/>
            <person name="Hetherington A.J."/>
            <person name="Higo A."/>
            <person name="Hirakawa Y."/>
            <person name="Hundley H.N."/>
            <person name="Ikeda Y."/>
            <person name="Inoue K."/>
            <person name="Inoue S.I."/>
            <person name="Ishida S."/>
            <person name="Jia Q."/>
            <person name="Kakita M."/>
            <person name="Kanazawa T."/>
            <person name="Kawai Y."/>
            <person name="Kawashima T."/>
            <person name="Kennedy M."/>
            <person name="Kinose K."/>
            <person name="Kinoshita T."/>
            <person name="Kohara Y."/>
            <person name="Koide E."/>
            <person name="Komatsu K."/>
            <person name="Kopischke S."/>
            <person name="Kubo M."/>
            <person name="Kyozuka J."/>
            <person name="Lagercrantz U."/>
            <person name="Lin S.S."/>
            <person name="Lindquist E."/>
            <person name="Lipzen A.M."/>
            <person name="Lu C.W."/>
            <person name="De Luna E."/>
            <person name="Martienssen R.A."/>
            <person name="Minamino N."/>
            <person name="Mizutani M."/>
            <person name="Mizutani M."/>
            <person name="Mochizuki N."/>
            <person name="Monte I."/>
            <person name="Mosher R."/>
            <person name="Nagasaki H."/>
            <person name="Nakagami H."/>
            <person name="Naramoto S."/>
            <person name="Nishitani K."/>
            <person name="Ohtani M."/>
            <person name="Okamoto T."/>
            <person name="Okumura M."/>
            <person name="Phillips J."/>
            <person name="Pollak B."/>
            <person name="Reinders A."/>
            <person name="Rovekamp M."/>
            <person name="Sano R."/>
            <person name="Sawa S."/>
            <person name="Schmid M.W."/>
            <person name="Shirakawa M."/>
            <person name="Solano R."/>
            <person name="Spunde A."/>
            <person name="Suetsugu N."/>
            <person name="Sugano S."/>
            <person name="Sugiyama A."/>
            <person name="Sun R."/>
            <person name="Suzuki Y."/>
            <person name="Takenaka M."/>
            <person name="Takezawa D."/>
            <person name="Tomogane H."/>
            <person name="Tsuzuki M."/>
            <person name="Ueda T."/>
            <person name="Umeda M."/>
            <person name="Ward J.M."/>
            <person name="Watanabe Y."/>
            <person name="Yazaki K."/>
            <person name="Yokoyama R."/>
            <person name="Yoshitake Y."/>
            <person name="Yotsui I."/>
            <person name="Zachgo S."/>
            <person name="Schmutz J."/>
        </authorList>
    </citation>
    <scope>NUCLEOTIDE SEQUENCE [LARGE SCALE GENOMIC DNA]</scope>
    <source>
        <strain evidence="2">Tak-1</strain>
    </source>
</reference>
<name>A0A2R6VX29_MARPO</name>